<protein>
    <recommendedName>
        <fullName evidence="1">DUF58 domain-containing protein</fullName>
    </recommendedName>
</protein>
<organism evidence="2 3">
    <name type="scientific">Candidatus Yanofskybacteria bacterium RIFCSPHIGHO2_01_FULL_45_42</name>
    <dbReference type="NCBI Taxonomy" id="1802671"/>
    <lineage>
        <taxon>Bacteria</taxon>
        <taxon>Candidatus Yanofskyibacteriota</taxon>
    </lineage>
</organism>
<accession>A0A1F8F0L9</accession>
<dbReference type="EMBL" id="MGJL01000037">
    <property type="protein sequence ID" value="OGN06663.1"/>
    <property type="molecule type" value="Genomic_DNA"/>
</dbReference>
<dbReference type="PANTHER" id="PTHR33608:SF6">
    <property type="entry name" value="BLL2464 PROTEIN"/>
    <property type="match status" value="1"/>
</dbReference>
<feature type="domain" description="DUF58" evidence="1">
    <location>
        <begin position="55"/>
        <end position="249"/>
    </location>
</feature>
<dbReference type="PANTHER" id="PTHR33608">
    <property type="entry name" value="BLL2464 PROTEIN"/>
    <property type="match status" value="1"/>
</dbReference>
<reference evidence="2 3" key="1">
    <citation type="journal article" date="2016" name="Nat. Commun.">
        <title>Thousands of microbial genomes shed light on interconnected biogeochemical processes in an aquifer system.</title>
        <authorList>
            <person name="Anantharaman K."/>
            <person name="Brown C.T."/>
            <person name="Hug L.A."/>
            <person name="Sharon I."/>
            <person name="Castelle C.J."/>
            <person name="Probst A.J."/>
            <person name="Thomas B.C."/>
            <person name="Singh A."/>
            <person name="Wilkins M.J."/>
            <person name="Karaoz U."/>
            <person name="Brodie E.L."/>
            <person name="Williams K.H."/>
            <person name="Hubbard S.S."/>
            <person name="Banfield J.F."/>
        </authorList>
    </citation>
    <scope>NUCLEOTIDE SEQUENCE [LARGE SCALE GENOMIC DNA]</scope>
</reference>
<sequence length="311" mass="36009">MQFTLEDVFSNIDRAANALPIASAAKRVRFGEYPSVFKGRGPDFYQISEYNPEEHEVDQIQWHLTDPDGTVYVREAKITKDFTVVVMADLSSSMLFKLRLLFETIGNVGLTCSYAQDPMGFIGFANDIIFDETSKIGEEAVDNLVENLYDFFEGLEKDGEGLLRGRADFVKAFEFFSSRHDNNQCFLVVVSDFIGAEEFVKSQLLKDVTSRHETVFLFLDNPSEFKVRGWLWRRLKMRDIETGRDNVVSPGDMKKLEQEIRAERKRMRDYLNDIGIGEMVLEYSNNGKHYERLLRFFLERQEMIKSGDIMI</sequence>
<proteinExistence type="predicted"/>
<evidence type="ECO:0000313" key="3">
    <source>
        <dbReference type="Proteomes" id="UP000178023"/>
    </source>
</evidence>
<dbReference type="Pfam" id="PF01882">
    <property type="entry name" value="DUF58"/>
    <property type="match status" value="1"/>
</dbReference>
<gene>
    <name evidence="2" type="ORF">A2750_02320</name>
</gene>
<name>A0A1F8F0L9_9BACT</name>
<dbReference type="Proteomes" id="UP000178023">
    <property type="component" value="Unassembled WGS sequence"/>
</dbReference>
<evidence type="ECO:0000259" key="1">
    <source>
        <dbReference type="Pfam" id="PF01882"/>
    </source>
</evidence>
<dbReference type="AlphaFoldDB" id="A0A1F8F0L9"/>
<comment type="caution">
    <text evidence="2">The sequence shown here is derived from an EMBL/GenBank/DDBJ whole genome shotgun (WGS) entry which is preliminary data.</text>
</comment>
<dbReference type="InterPro" id="IPR002881">
    <property type="entry name" value="DUF58"/>
</dbReference>
<evidence type="ECO:0000313" key="2">
    <source>
        <dbReference type="EMBL" id="OGN06663.1"/>
    </source>
</evidence>